<organism evidence="2 3">
    <name type="scientific">Citrobacter youngae</name>
    <dbReference type="NCBI Taxonomy" id="133448"/>
    <lineage>
        <taxon>Bacteria</taxon>
        <taxon>Pseudomonadati</taxon>
        <taxon>Pseudomonadota</taxon>
        <taxon>Gammaproteobacteria</taxon>
        <taxon>Enterobacterales</taxon>
        <taxon>Enterobacteriaceae</taxon>
        <taxon>Citrobacter</taxon>
        <taxon>Citrobacter freundii complex</taxon>
    </lineage>
</organism>
<keyword evidence="1" id="KW-0472">Membrane</keyword>
<protein>
    <submittedName>
        <fullName evidence="2">Uncharacterized protein</fullName>
    </submittedName>
</protein>
<sequence>MTSSFSRLNLITSIIMLVLVCLAFLTDDSLISVAYFGRVLIDLRDRLQ</sequence>
<keyword evidence="1" id="KW-1133">Transmembrane helix</keyword>
<gene>
    <name evidence="2" type="ORF">NCTC8782_00478</name>
</gene>
<comment type="caution">
    <text evidence="2">The sequence shown here is derived from an EMBL/GenBank/DDBJ whole genome shotgun (WGS) entry which is preliminary data.</text>
</comment>
<evidence type="ECO:0000256" key="1">
    <source>
        <dbReference type="SAM" id="Phobius"/>
    </source>
</evidence>
<dbReference type="AlphaFoldDB" id="A0A9Q7ZGG8"/>
<dbReference type="Proteomes" id="UP000255286">
    <property type="component" value="Unassembled WGS sequence"/>
</dbReference>
<name>A0A9Q7ZGG8_9ENTR</name>
<evidence type="ECO:0000313" key="2">
    <source>
        <dbReference type="EMBL" id="SUX78042.1"/>
    </source>
</evidence>
<dbReference type="EMBL" id="UIGT01000001">
    <property type="protein sequence ID" value="SUX78042.1"/>
    <property type="molecule type" value="Genomic_DNA"/>
</dbReference>
<keyword evidence="1" id="KW-0812">Transmembrane</keyword>
<feature type="transmembrane region" description="Helical" evidence="1">
    <location>
        <begin position="7"/>
        <end position="26"/>
    </location>
</feature>
<accession>A0A9Q7ZGG8</accession>
<proteinExistence type="predicted"/>
<evidence type="ECO:0000313" key="3">
    <source>
        <dbReference type="Proteomes" id="UP000255286"/>
    </source>
</evidence>
<reference evidence="2 3" key="1">
    <citation type="submission" date="2018-06" db="EMBL/GenBank/DDBJ databases">
        <authorList>
            <consortium name="Pathogen Informatics"/>
            <person name="Doyle S."/>
        </authorList>
    </citation>
    <scope>NUCLEOTIDE SEQUENCE [LARGE SCALE GENOMIC DNA]</scope>
    <source>
        <strain evidence="2 3">NCTC8782</strain>
    </source>
</reference>